<dbReference type="EMBL" id="SRLO01000217">
    <property type="protein sequence ID" value="TNN66545.1"/>
    <property type="molecule type" value="Genomic_DNA"/>
</dbReference>
<evidence type="ECO:0000313" key="1">
    <source>
        <dbReference type="EMBL" id="TNN66545.1"/>
    </source>
</evidence>
<reference evidence="1 2" key="1">
    <citation type="submission" date="2019-03" db="EMBL/GenBank/DDBJ databases">
        <title>First draft genome of Liparis tanakae, snailfish: a comprehensive survey of snailfish specific genes.</title>
        <authorList>
            <person name="Kim W."/>
            <person name="Song I."/>
            <person name="Jeong J.-H."/>
            <person name="Kim D."/>
            <person name="Kim S."/>
            <person name="Ryu S."/>
            <person name="Song J.Y."/>
            <person name="Lee S.K."/>
        </authorList>
    </citation>
    <scope>NUCLEOTIDE SEQUENCE [LARGE SCALE GENOMIC DNA]</scope>
    <source>
        <tissue evidence="1">Muscle</tissue>
    </source>
</reference>
<keyword evidence="2" id="KW-1185">Reference proteome</keyword>
<gene>
    <name evidence="1" type="ORF">EYF80_023231</name>
</gene>
<evidence type="ECO:0000313" key="2">
    <source>
        <dbReference type="Proteomes" id="UP000314294"/>
    </source>
</evidence>
<dbReference type="Proteomes" id="UP000314294">
    <property type="component" value="Unassembled WGS sequence"/>
</dbReference>
<protein>
    <submittedName>
        <fullName evidence="1">Uncharacterized protein</fullName>
    </submittedName>
</protein>
<sequence length="72" mass="7845">MATGGTNIRLLRQSSNVERSWKLDDSPYQQTTTTCWYGESFPLRQAQKAAGALTALARGNRSSGPREAGKIS</sequence>
<dbReference type="AlphaFoldDB" id="A0A4Z2HMN1"/>
<proteinExistence type="predicted"/>
<comment type="caution">
    <text evidence="1">The sequence shown here is derived from an EMBL/GenBank/DDBJ whole genome shotgun (WGS) entry which is preliminary data.</text>
</comment>
<name>A0A4Z2HMN1_9TELE</name>
<accession>A0A4Z2HMN1</accession>
<organism evidence="1 2">
    <name type="scientific">Liparis tanakae</name>
    <name type="common">Tanaka's snailfish</name>
    <dbReference type="NCBI Taxonomy" id="230148"/>
    <lineage>
        <taxon>Eukaryota</taxon>
        <taxon>Metazoa</taxon>
        <taxon>Chordata</taxon>
        <taxon>Craniata</taxon>
        <taxon>Vertebrata</taxon>
        <taxon>Euteleostomi</taxon>
        <taxon>Actinopterygii</taxon>
        <taxon>Neopterygii</taxon>
        <taxon>Teleostei</taxon>
        <taxon>Neoteleostei</taxon>
        <taxon>Acanthomorphata</taxon>
        <taxon>Eupercaria</taxon>
        <taxon>Perciformes</taxon>
        <taxon>Cottioidei</taxon>
        <taxon>Cottales</taxon>
        <taxon>Liparidae</taxon>
        <taxon>Liparis</taxon>
    </lineage>
</organism>